<reference evidence="3 4" key="1">
    <citation type="journal article" date="2018" name="Mol. Biol. Evol.">
        <title>Analysis of the draft genome of the red seaweed Gracilariopsis chorda provides insights into genome size evolution in Rhodophyta.</title>
        <authorList>
            <person name="Lee J."/>
            <person name="Yang E.C."/>
            <person name="Graf L."/>
            <person name="Yang J.H."/>
            <person name="Qiu H."/>
            <person name="Zel Zion U."/>
            <person name="Chan C.X."/>
            <person name="Stephens T.G."/>
            <person name="Weber A.P.M."/>
            <person name="Boo G.H."/>
            <person name="Boo S.M."/>
            <person name="Kim K.M."/>
            <person name="Shin Y."/>
            <person name="Jung M."/>
            <person name="Lee S.J."/>
            <person name="Yim H.S."/>
            <person name="Lee J.H."/>
            <person name="Bhattacharya D."/>
            <person name="Yoon H.S."/>
        </authorList>
    </citation>
    <scope>NUCLEOTIDE SEQUENCE [LARGE SCALE GENOMIC DNA]</scope>
    <source>
        <strain evidence="3 4">SKKU-2015</strain>
        <tissue evidence="3">Whole body</tissue>
    </source>
</reference>
<evidence type="ECO:0000313" key="4">
    <source>
        <dbReference type="Proteomes" id="UP000247409"/>
    </source>
</evidence>
<keyword evidence="4" id="KW-1185">Reference proteome</keyword>
<dbReference type="SUPFAM" id="SSF50249">
    <property type="entry name" value="Nucleic acid-binding proteins"/>
    <property type="match status" value="2"/>
</dbReference>
<dbReference type="GO" id="GO:0003729">
    <property type="term" value="F:mRNA binding"/>
    <property type="evidence" value="ECO:0007669"/>
    <property type="project" value="TreeGrafter"/>
</dbReference>
<feature type="region of interest" description="Disordered" evidence="1">
    <location>
        <begin position="380"/>
        <end position="416"/>
    </location>
</feature>
<organism evidence="3 4">
    <name type="scientific">Gracilariopsis chorda</name>
    <dbReference type="NCBI Taxonomy" id="448386"/>
    <lineage>
        <taxon>Eukaryota</taxon>
        <taxon>Rhodophyta</taxon>
        <taxon>Florideophyceae</taxon>
        <taxon>Rhodymeniophycidae</taxon>
        <taxon>Gracilariales</taxon>
        <taxon>Gracilariaceae</taxon>
        <taxon>Gracilariopsis</taxon>
    </lineage>
</organism>
<dbReference type="InterPro" id="IPR050437">
    <property type="entry name" value="Ribos_protein_bS1-like"/>
</dbReference>
<dbReference type="OrthoDB" id="995477at2759"/>
<dbReference type="AlphaFoldDB" id="A0A2V3J2Q0"/>
<dbReference type="GO" id="GO:0003735">
    <property type="term" value="F:structural constituent of ribosome"/>
    <property type="evidence" value="ECO:0007669"/>
    <property type="project" value="TreeGrafter"/>
</dbReference>
<dbReference type="GO" id="GO:0006412">
    <property type="term" value="P:translation"/>
    <property type="evidence" value="ECO:0007669"/>
    <property type="project" value="TreeGrafter"/>
</dbReference>
<protein>
    <recommendedName>
        <fullName evidence="2">S1 motif domain-containing protein</fullName>
    </recommendedName>
</protein>
<dbReference type="SMART" id="SM00316">
    <property type="entry name" value="S1"/>
    <property type="match status" value="2"/>
</dbReference>
<evidence type="ECO:0000313" key="3">
    <source>
        <dbReference type="EMBL" id="PXF48655.1"/>
    </source>
</evidence>
<dbReference type="PANTHER" id="PTHR10724">
    <property type="entry name" value="30S RIBOSOMAL PROTEIN S1"/>
    <property type="match status" value="1"/>
</dbReference>
<evidence type="ECO:0000256" key="1">
    <source>
        <dbReference type="SAM" id="MobiDB-lite"/>
    </source>
</evidence>
<feature type="compositionally biased region" description="Basic residues" evidence="1">
    <location>
        <begin position="380"/>
        <end position="390"/>
    </location>
</feature>
<dbReference type="Proteomes" id="UP000247409">
    <property type="component" value="Unassembled WGS sequence"/>
</dbReference>
<proteinExistence type="predicted"/>
<comment type="caution">
    <text evidence="3">The sequence shown here is derived from an EMBL/GenBank/DDBJ whole genome shotgun (WGS) entry which is preliminary data.</text>
</comment>
<accession>A0A2V3J2Q0</accession>
<dbReference type="InterPro" id="IPR003029">
    <property type="entry name" value="S1_domain"/>
</dbReference>
<gene>
    <name evidence="3" type="ORF">BWQ96_01507</name>
</gene>
<dbReference type="PROSITE" id="PS50126">
    <property type="entry name" value="S1"/>
    <property type="match status" value="2"/>
</dbReference>
<dbReference type="STRING" id="448386.A0A2V3J2Q0"/>
<dbReference type="Gene3D" id="2.40.50.140">
    <property type="entry name" value="Nucleic acid-binding proteins"/>
    <property type="match status" value="2"/>
</dbReference>
<name>A0A2V3J2Q0_9FLOR</name>
<dbReference type="InterPro" id="IPR012340">
    <property type="entry name" value="NA-bd_OB-fold"/>
</dbReference>
<dbReference type="Pfam" id="PF00575">
    <property type="entry name" value="S1"/>
    <property type="match status" value="1"/>
</dbReference>
<feature type="compositionally biased region" description="Basic and acidic residues" evidence="1">
    <location>
        <begin position="394"/>
        <end position="409"/>
    </location>
</feature>
<sequence>MKLAFLNAIPLYRYQRNAIPTGNFNRCNEGGFLRASSKRHGARYVNTILSLGKGQCISEVAVGDQFIGKVSFVGPAESSWLDIGVTSREGKPILARLRYSRGKAGTGQGEAVGSIISVHVRSVQTDSGRIEVRKGLRSDATEHVPDNPLMISDVRLGDKLNGVISAVGSYGAVVDAKIYRVANRGRIVKCTGLLPRQYFKEDWGSQADLVTSEKVSRMLKAGEKVDVWIRKVHPENAFLLFDGSIVDVEEIRRERASYMRSMRKRRRRLPMASLEKGERHVGIVTNVLKYGVFVDIGVKREGLIHYSRMTDRHKWDWKEFEAGLELYVEVHDIVDDRLSLSLVEVKDEILSEVTDRAKSATARVHDVLKAKELKSLLRRSKSKLKSKKQASSRTGEDVSKEDESRKALENEDEEDVVEKFSDEYYEDKYGF</sequence>
<dbReference type="EMBL" id="NBIV01000012">
    <property type="protein sequence ID" value="PXF48655.1"/>
    <property type="molecule type" value="Genomic_DNA"/>
</dbReference>
<evidence type="ECO:0000259" key="2">
    <source>
        <dbReference type="PROSITE" id="PS50126"/>
    </source>
</evidence>
<feature type="domain" description="S1 motif" evidence="2">
    <location>
        <begin position="277"/>
        <end position="343"/>
    </location>
</feature>
<feature type="domain" description="S1 motif" evidence="2">
    <location>
        <begin position="157"/>
        <end position="244"/>
    </location>
</feature>